<evidence type="ECO:0000256" key="12">
    <source>
        <dbReference type="ARBA" id="ARBA00023136"/>
    </source>
</evidence>
<dbReference type="InterPro" id="IPR003661">
    <property type="entry name" value="HisK_dim/P_dom"/>
</dbReference>
<evidence type="ECO:0000256" key="13">
    <source>
        <dbReference type="SAM" id="Coils"/>
    </source>
</evidence>
<dbReference type="Pfam" id="PF02518">
    <property type="entry name" value="HATPase_c"/>
    <property type="match status" value="1"/>
</dbReference>
<keyword evidence="8" id="KW-0418">Kinase</keyword>
<dbReference type="EMBL" id="JMCB01000023">
    <property type="protein sequence ID" value="KFE62075.1"/>
    <property type="molecule type" value="Genomic_DNA"/>
</dbReference>
<feature type="coiled-coil region" evidence="13">
    <location>
        <begin position="321"/>
        <end position="358"/>
    </location>
</feature>
<dbReference type="SMART" id="SM00387">
    <property type="entry name" value="HATPase_c"/>
    <property type="match status" value="1"/>
</dbReference>
<evidence type="ECO:0000256" key="4">
    <source>
        <dbReference type="ARBA" id="ARBA00022553"/>
    </source>
</evidence>
<evidence type="ECO:0000256" key="7">
    <source>
        <dbReference type="ARBA" id="ARBA00022741"/>
    </source>
</evidence>
<dbReference type="InterPro" id="IPR003594">
    <property type="entry name" value="HATPase_dom"/>
</dbReference>
<dbReference type="Gene3D" id="1.10.287.130">
    <property type="match status" value="1"/>
</dbReference>
<dbReference type="CDD" id="cd00075">
    <property type="entry name" value="HATPase"/>
    <property type="match status" value="1"/>
</dbReference>
<keyword evidence="5" id="KW-0808">Transferase</keyword>
<dbReference type="SUPFAM" id="SSF55874">
    <property type="entry name" value="ATPase domain of HSP90 chaperone/DNA topoisomerase II/histidine kinase"/>
    <property type="match status" value="1"/>
</dbReference>
<dbReference type="SUPFAM" id="SSF55781">
    <property type="entry name" value="GAF domain-like"/>
    <property type="match status" value="1"/>
</dbReference>
<keyword evidence="13" id="KW-0175">Coiled coil</keyword>
<keyword evidence="16" id="KW-1185">Reference proteome</keyword>
<comment type="catalytic activity">
    <reaction evidence="1">
        <text>ATP + protein L-histidine = ADP + protein N-phospho-L-histidine.</text>
        <dbReference type="EC" id="2.7.13.3"/>
    </reaction>
</comment>
<keyword evidence="11" id="KW-0902">Two-component regulatory system</keyword>
<dbReference type="InterPro" id="IPR004358">
    <property type="entry name" value="Sig_transdc_His_kin-like_C"/>
</dbReference>
<dbReference type="GO" id="GO:0016020">
    <property type="term" value="C:membrane"/>
    <property type="evidence" value="ECO:0007669"/>
    <property type="project" value="UniProtKB-SubCell"/>
</dbReference>
<dbReference type="GO" id="GO:0007234">
    <property type="term" value="P:osmosensory signaling via phosphorelay pathway"/>
    <property type="evidence" value="ECO:0007669"/>
    <property type="project" value="TreeGrafter"/>
</dbReference>
<organism evidence="15 16">
    <name type="scientific">Hyalangium minutum</name>
    <dbReference type="NCBI Taxonomy" id="394096"/>
    <lineage>
        <taxon>Bacteria</taxon>
        <taxon>Pseudomonadati</taxon>
        <taxon>Myxococcota</taxon>
        <taxon>Myxococcia</taxon>
        <taxon>Myxococcales</taxon>
        <taxon>Cystobacterineae</taxon>
        <taxon>Archangiaceae</taxon>
        <taxon>Hyalangium</taxon>
    </lineage>
</organism>
<evidence type="ECO:0000256" key="6">
    <source>
        <dbReference type="ARBA" id="ARBA00022692"/>
    </source>
</evidence>
<dbReference type="Pfam" id="PF00512">
    <property type="entry name" value="HisKA"/>
    <property type="match status" value="1"/>
</dbReference>
<dbReference type="Pfam" id="PF08448">
    <property type="entry name" value="PAS_4"/>
    <property type="match status" value="2"/>
</dbReference>
<dbReference type="SUPFAM" id="SSF55785">
    <property type="entry name" value="PYP-like sensor domain (PAS domain)"/>
    <property type="match status" value="2"/>
</dbReference>
<dbReference type="InterPro" id="IPR035965">
    <property type="entry name" value="PAS-like_dom_sf"/>
</dbReference>
<dbReference type="Pfam" id="PF01590">
    <property type="entry name" value="GAF"/>
    <property type="match status" value="1"/>
</dbReference>
<dbReference type="Gene3D" id="3.30.450.20">
    <property type="entry name" value="PAS domain"/>
    <property type="match status" value="2"/>
</dbReference>
<evidence type="ECO:0000256" key="2">
    <source>
        <dbReference type="ARBA" id="ARBA00004141"/>
    </source>
</evidence>
<evidence type="ECO:0000256" key="8">
    <source>
        <dbReference type="ARBA" id="ARBA00022777"/>
    </source>
</evidence>
<keyword evidence="4" id="KW-0597">Phosphoprotein</keyword>
<accession>A0A085W312</accession>
<dbReference type="SMART" id="SM00388">
    <property type="entry name" value="HisKA"/>
    <property type="match status" value="1"/>
</dbReference>
<dbReference type="InterPro" id="IPR036890">
    <property type="entry name" value="HATPase_C_sf"/>
</dbReference>
<dbReference type="InterPro" id="IPR005467">
    <property type="entry name" value="His_kinase_dom"/>
</dbReference>
<evidence type="ECO:0000256" key="5">
    <source>
        <dbReference type="ARBA" id="ARBA00022679"/>
    </source>
</evidence>
<protein>
    <recommendedName>
        <fullName evidence="3">histidine kinase</fullName>
        <ecNumber evidence="3">2.7.13.3</ecNumber>
    </recommendedName>
</protein>
<dbReference type="PATRIC" id="fig|394096.3.peg.7916"/>
<dbReference type="RefSeq" id="WP_052420589.1">
    <property type="nucleotide sequence ID" value="NZ_JMCB01000023.1"/>
</dbReference>
<dbReference type="SMART" id="SM00065">
    <property type="entry name" value="GAF"/>
    <property type="match status" value="1"/>
</dbReference>
<reference evidence="15 16" key="1">
    <citation type="submission" date="2014-04" db="EMBL/GenBank/DDBJ databases">
        <title>Genome assembly of Hyalangium minutum DSM 14724.</title>
        <authorList>
            <person name="Sharma G."/>
            <person name="Subramanian S."/>
        </authorList>
    </citation>
    <scope>NUCLEOTIDE SEQUENCE [LARGE SCALE GENOMIC DNA]</scope>
    <source>
        <strain evidence="15 16">DSM 14724</strain>
    </source>
</reference>
<dbReference type="GO" id="GO:0030295">
    <property type="term" value="F:protein kinase activator activity"/>
    <property type="evidence" value="ECO:0007669"/>
    <property type="project" value="TreeGrafter"/>
</dbReference>
<evidence type="ECO:0000256" key="11">
    <source>
        <dbReference type="ARBA" id="ARBA00023012"/>
    </source>
</evidence>
<sequence length="715" mass="79099">MSAFSIASSLPWQDQAAGAALAGLDALWHAPIGIGIVDTELRYVRVNKALCEMNGLSPELHLGRKIHEVLPEDSEATQAIVRRIEHVLLTGFPLENVEIEWESAGTPREPRFSRTSYHPVRHGSVTVGAFIYVEDLRAQRRAEQQRDELLERERHARGEAEAAAQRLFILAEASHVFAEASADLRSVVNAVVRMVATIIDGACSLSLLSDDGHDVTPVAAYHADSEARKEFEKLVDTGRHPVGEGLSGMVVRTGQSLLLPRVSREELLVALPATHRAYTERYTPLTMMVVPLRVYGHVIGTLQVQREDSGKPFGPTDLVFLEELADRAGLALQNARLLEREKEARADAETERARLHSLVTQAPAAIAIMRGPDLVLEFTNPLYEKFAGRTGLVGKTLQEALPEMSRYSRFVEVAWQVMRTGQTFVGHEYPVLLDRREEGKLEEAFLNVVYQPLHDGQGRVDGLLTHAVDVTELVWARQRAEALEKQARRRAEFEEQLIGIVSHDLRNPVSAILMSAQMLLKQEGLAERAFKGASRILSSAERATRLIADLLDFTQARLGEGIRIQRRRAIIHEVTRQVLEELQAAWPERDLQVSQSGDGEGEWDPDRLAQVVSNLVSNALRYSPPGTPVKVSTRAEPQTVVVEVHNLGRPIPPELLPHIFEAMKRGTQDGQSSGRSVGLGLYIVEQIVRAHGGTVAVRSTDADGTTFTVQLPRGA</sequence>
<dbReference type="EC" id="2.7.13.3" evidence="3"/>
<dbReference type="STRING" id="394096.DB31_4181"/>
<gene>
    <name evidence="15" type="ORF">DB31_4181</name>
</gene>
<evidence type="ECO:0000313" key="15">
    <source>
        <dbReference type="EMBL" id="KFE62075.1"/>
    </source>
</evidence>
<feature type="domain" description="Histidine kinase" evidence="14">
    <location>
        <begin position="500"/>
        <end position="715"/>
    </location>
</feature>
<dbReference type="NCBIfam" id="TIGR00229">
    <property type="entry name" value="sensory_box"/>
    <property type="match status" value="1"/>
</dbReference>
<dbReference type="InterPro" id="IPR013656">
    <property type="entry name" value="PAS_4"/>
</dbReference>
<dbReference type="CDD" id="cd00082">
    <property type="entry name" value="HisKA"/>
    <property type="match status" value="1"/>
</dbReference>
<dbReference type="Gene3D" id="3.30.450.40">
    <property type="match status" value="1"/>
</dbReference>
<dbReference type="InterPro" id="IPR050351">
    <property type="entry name" value="BphY/WalK/GraS-like"/>
</dbReference>
<evidence type="ECO:0000259" key="14">
    <source>
        <dbReference type="PROSITE" id="PS50109"/>
    </source>
</evidence>
<dbReference type="GO" id="GO:0005524">
    <property type="term" value="F:ATP binding"/>
    <property type="evidence" value="ECO:0007669"/>
    <property type="project" value="UniProtKB-KW"/>
</dbReference>
<dbReference type="GO" id="GO:0000155">
    <property type="term" value="F:phosphorelay sensor kinase activity"/>
    <property type="evidence" value="ECO:0007669"/>
    <property type="project" value="InterPro"/>
</dbReference>
<proteinExistence type="predicted"/>
<keyword evidence="10" id="KW-1133">Transmembrane helix</keyword>
<dbReference type="PANTHER" id="PTHR42878:SF7">
    <property type="entry name" value="SENSOR HISTIDINE KINASE GLRK"/>
    <property type="match status" value="1"/>
</dbReference>
<dbReference type="InterPro" id="IPR029016">
    <property type="entry name" value="GAF-like_dom_sf"/>
</dbReference>
<dbReference type="SUPFAM" id="SSF47384">
    <property type="entry name" value="Homodimeric domain of signal transducing histidine kinase"/>
    <property type="match status" value="1"/>
</dbReference>
<name>A0A085W312_9BACT</name>
<evidence type="ECO:0000256" key="3">
    <source>
        <dbReference type="ARBA" id="ARBA00012438"/>
    </source>
</evidence>
<dbReference type="GO" id="GO:0000156">
    <property type="term" value="F:phosphorelay response regulator activity"/>
    <property type="evidence" value="ECO:0007669"/>
    <property type="project" value="TreeGrafter"/>
</dbReference>
<comment type="caution">
    <text evidence="15">The sequence shown here is derived from an EMBL/GenBank/DDBJ whole genome shotgun (WGS) entry which is preliminary data.</text>
</comment>
<dbReference type="InterPro" id="IPR000014">
    <property type="entry name" value="PAS"/>
</dbReference>
<dbReference type="Gene3D" id="3.30.565.10">
    <property type="entry name" value="Histidine kinase-like ATPase, C-terminal domain"/>
    <property type="match status" value="1"/>
</dbReference>
<evidence type="ECO:0000256" key="1">
    <source>
        <dbReference type="ARBA" id="ARBA00000085"/>
    </source>
</evidence>
<dbReference type="InterPro" id="IPR003018">
    <property type="entry name" value="GAF"/>
</dbReference>
<dbReference type="PROSITE" id="PS50109">
    <property type="entry name" value="HIS_KIN"/>
    <property type="match status" value="1"/>
</dbReference>
<keyword evidence="6" id="KW-0812">Transmembrane</keyword>
<dbReference type="AlphaFoldDB" id="A0A085W312"/>
<dbReference type="PRINTS" id="PR00344">
    <property type="entry name" value="BCTRLSENSOR"/>
</dbReference>
<evidence type="ECO:0000256" key="10">
    <source>
        <dbReference type="ARBA" id="ARBA00022989"/>
    </source>
</evidence>
<dbReference type="PANTHER" id="PTHR42878">
    <property type="entry name" value="TWO-COMPONENT HISTIDINE KINASE"/>
    <property type="match status" value="1"/>
</dbReference>
<keyword evidence="12" id="KW-0472">Membrane</keyword>
<evidence type="ECO:0000313" key="16">
    <source>
        <dbReference type="Proteomes" id="UP000028725"/>
    </source>
</evidence>
<keyword evidence="7" id="KW-0547">Nucleotide-binding</keyword>
<dbReference type="Proteomes" id="UP000028725">
    <property type="component" value="Unassembled WGS sequence"/>
</dbReference>
<keyword evidence="9" id="KW-0067">ATP-binding</keyword>
<evidence type="ECO:0000256" key="9">
    <source>
        <dbReference type="ARBA" id="ARBA00022840"/>
    </source>
</evidence>
<dbReference type="InterPro" id="IPR036097">
    <property type="entry name" value="HisK_dim/P_sf"/>
</dbReference>
<comment type="subcellular location">
    <subcellularLocation>
        <location evidence="2">Membrane</location>
        <topology evidence="2">Multi-pass membrane protein</topology>
    </subcellularLocation>
</comment>